<dbReference type="PROSITE" id="PS50404">
    <property type="entry name" value="GST_NTER"/>
    <property type="match status" value="1"/>
</dbReference>
<dbReference type="Proteomes" id="UP000838412">
    <property type="component" value="Chromosome 15"/>
</dbReference>
<dbReference type="SFLD" id="SFLDS00019">
    <property type="entry name" value="Glutathione_Transferase_(cytos"/>
    <property type="match status" value="1"/>
</dbReference>
<dbReference type="EMBL" id="OV696700">
    <property type="protein sequence ID" value="CAH1245905.1"/>
    <property type="molecule type" value="Genomic_DNA"/>
</dbReference>
<dbReference type="InterPro" id="IPR004046">
    <property type="entry name" value="GST_C"/>
</dbReference>
<evidence type="ECO:0000256" key="3">
    <source>
        <dbReference type="ARBA" id="ARBA00047960"/>
    </source>
</evidence>
<evidence type="ECO:0000256" key="4">
    <source>
        <dbReference type="SAM" id="MobiDB-lite"/>
    </source>
</evidence>
<dbReference type="SFLD" id="SFLDG01205">
    <property type="entry name" value="AMPS.1"/>
    <property type="match status" value="1"/>
</dbReference>
<dbReference type="PANTHER" id="PTHR11571:SF224">
    <property type="entry name" value="HEMATOPOIETIC PROSTAGLANDIN D SYNTHASE"/>
    <property type="match status" value="1"/>
</dbReference>
<protein>
    <recommendedName>
        <fullName evidence="1">glutathione transferase</fullName>
        <ecNumber evidence="1">2.5.1.18</ecNumber>
    </recommendedName>
</protein>
<dbReference type="InterPro" id="IPR010987">
    <property type="entry name" value="Glutathione-S-Trfase_C-like"/>
</dbReference>
<keyword evidence="2" id="KW-0808">Transferase</keyword>
<accession>A0A8J9Z1I9</accession>
<dbReference type="SUPFAM" id="SSF52833">
    <property type="entry name" value="Thioredoxin-like"/>
    <property type="match status" value="1"/>
</dbReference>
<dbReference type="InterPro" id="IPR036249">
    <property type="entry name" value="Thioredoxin-like_sf"/>
</dbReference>
<dbReference type="Gene3D" id="3.40.30.10">
    <property type="entry name" value="Glutaredoxin"/>
    <property type="match status" value="1"/>
</dbReference>
<feature type="domain" description="GST C-terminal" evidence="6">
    <location>
        <begin position="108"/>
        <end position="241"/>
    </location>
</feature>
<dbReference type="InterPro" id="IPR040079">
    <property type="entry name" value="Glutathione_S-Trfase"/>
</dbReference>
<dbReference type="GO" id="GO:0004364">
    <property type="term" value="F:glutathione transferase activity"/>
    <property type="evidence" value="ECO:0007669"/>
    <property type="project" value="UniProtKB-EC"/>
</dbReference>
<dbReference type="OrthoDB" id="414243at2759"/>
<name>A0A8J9Z1I9_BRALA</name>
<dbReference type="Pfam" id="PF02798">
    <property type="entry name" value="GST_N"/>
    <property type="match status" value="1"/>
</dbReference>
<evidence type="ECO:0000313" key="8">
    <source>
        <dbReference type="Proteomes" id="UP000838412"/>
    </source>
</evidence>
<reference evidence="7" key="1">
    <citation type="submission" date="2022-01" db="EMBL/GenBank/DDBJ databases">
        <authorList>
            <person name="Braso-Vives M."/>
        </authorList>
    </citation>
    <scope>NUCLEOTIDE SEQUENCE</scope>
</reference>
<evidence type="ECO:0000256" key="1">
    <source>
        <dbReference type="ARBA" id="ARBA00012452"/>
    </source>
</evidence>
<organism evidence="7 8">
    <name type="scientific">Branchiostoma lanceolatum</name>
    <name type="common">Common lancelet</name>
    <name type="synonym">Amphioxus lanceolatum</name>
    <dbReference type="NCBI Taxonomy" id="7740"/>
    <lineage>
        <taxon>Eukaryota</taxon>
        <taxon>Metazoa</taxon>
        <taxon>Chordata</taxon>
        <taxon>Cephalochordata</taxon>
        <taxon>Leptocardii</taxon>
        <taxon>Amphioxiformes</taxon>
        <taxon>Branchiostomatidae</taxon>
        <taxon>Branchiostoma</taxon>
    </lineage>
</organism>
<dbReference type="FunFam" id="1.20.1050.10:FF:000030">
    <property type="entry name" value="Glutathione S-transferase S1"/>
    <property type="match status" value="1"/>
</dbReference>
<feature type="domain" description="GST N-terminal" evidence="5">
    <location>
        <begin position="29"/>
        <end position="106"/>
    </location>
</feature>
<dbReference type="Pfam" id="PF14497">
    <property type="entry name" value="GST_C_3"/>
    <property type="match status" value="1"/>
</dbReference>
<gene>
    <name evidence="7" type="primary">HPGDS</name>
    <name evidence="7" type="ORF">BLAG_LOCUS8098</name>
</gene>
<proteinExistence type="predicted"/>
<dbReference type="SUPFAM" id="SSF47616">
    <property type="entry name" value="GST C-terminal domain-like"/>
    <property type="match status" value="1"/>
</dbReference>
<evidence type="ECO:0000256" key="2">
    <source>
        <dbReference type="ARBA" id="ARBA00022679"/>
    </source>
</evidence>
<feature type="region of interest" description="Disordered" evidence="4">
    <location>
        <begin position="1"/>
        <end position="28"/>
    </location>
</feature>
<dbReference type="CDD" id="cd03192">
    <property type="entry name" value="GST_C_Sigma_like"/>
    <property type="match status" value="1"/>
</dbReference>
<evidence type="ECO:0000313" key="7">
    <source>
        <dbReference type="EMBL" id="CAH1245905.1"/>
    </source>
</evidence>
<dbReference type="AlphaFoldDB" id="A0A8J9Z1I9"/>
<evidence type="ECO:0000259" key="5">
    <source>
        <dbReference type="PROSITE" id="PS50404"/>
    </source>
</evidence>
<sequence>MGCGASSSAQTAPAPAAKPQNNMAPTAPPKMKLTYFDIRGRAEPIRLILEAGGVKYEFNGISQEEWKNLKPMAITGGLPILEINDKPLGESLAIGRFVARQHDMTGADSFDAACCDMIVEQVNEIFFVKLAPVAFMPDEEKLPALKKLVEEYMPAKFAILQKFADKNNNGCFVGNKITWADIYFFSIFDLMNAHLPTEACEMIKGKFIAPCPSFQRIIHTVKSNPGIAAYLKNRELPVTDA</sequence>
<evidence type="ECO:0000259" key="6">
    <source>
        <dbReference type="PROSITE" id="PS50405"/>
    </source>
</evidence>
<dbReference type="Gene3D" id="1.20.1050.10">
    <property type="match status" value="1"/>
</dbReference>
<dbReference type="PANTHER" id="PTHR11571">
    <property type="entry name" value="GLUTATHIONE S-TRANSFERASE"/>
    <property type="match status" value="1"/>
</dbReference>
<dbReference type="InterPro" id="IPR004045">
    <property type="entry name" value="Glutathione_S-Trfase_N"/>
</dbReference>
<dbReference type="InterPro" id="IPR050213">
    <property type="entry name" value="GST_superfamily"/>
</dbReference>
<keyword evidence="8" id="KW-1185">Reference proteome</keyword>
<dbReference type="GO" id="GO:0006749">
    <property type="term" value="P:glutathione metabolic process"/>
    <property type="evidence" value="ECO:0007669"/>
    <property type="project" value="TreeGrafter"/>
</dbReference>
<dbReference type="EC" id="2.5.1.18" evidence="1"/>
<dbReference type="PROSITE" id="PS50405">
    <property type="entry name" value="GST_CTER"/>
    <property type="match status" value="1"/>
</dbReference>
<feature type="compositionally biased region" description="Low complexity" evidence="4">
    <location>
        <begin position="1"/>
        <end position="25"/>
    </location>
</feature>
<comment type="catalytic activity">
    <reaction evidence="3">
        <text>RX + glutathione = an S-substituted glutathione + a halide anion + H(+)</text>
        <dbReference type="Rhea" id="RHEA:16437"/>
        <dbReference type="ChEBI" id="CHEBI:15378"/>
        <dbReference type="ChEBI" id="CHEBI:16042"/>
        <dbReference type="ChEBI" id="CHEBI:17792"/>
        <dbReference type="ChEBI" id="CHEBI:57925"/>
        <dbReference type="ChEBI" id="CHEBI:90779"/>
        <dbReference type="EC" id="2.5.1.18"/>
    </reaction>
</comment>
<dbReference type="InterPro" id="IPR036282">
    <property type="entry name" value="Glutathione-S-Trfase_C_sf"/>
</dbReference>
<dbReference type="CDD" id="cd03039">
    <property type="entry name" value="GST_N_Sigma_like"/>
    <property type="match status" value="1"/>
</dbReference>
<dbReference type="SFLD" id="SFLDG00363">
    <property type="entry name" value="AMPS_(cytGST):_Alpha-__Mu-__Pi"/>
    <property type="match status" value="1"/>
</dbReference>